<feature type="non-terminal residue" evidence="7">
    <location>
        <position position="97"/>
    </location>
</feature>
<dbReference type="EMBL" id="SZOH01005294">
    <property type="protein sequence ID" value="TKI80123.1"/>
    <property type="molecule type" value="Genomic_DNA"/>
</dbReference>
<comment type="caution">
    <text evidence="7">The sequence shown here is derived from an EMBL/GenBank/DDBJ whole genome shotgun (WGS) entry which is preliminary data.</text>
</comment>
<gene>
    <name evidence="7" type="ORF">FC695_44095</name>
</gene>
<evidence type="ECO:0000256" key="2">
    <source>
        <dbReference type="ARBA" id="ARBA00022630"/>
    </source>
</evidence>
<dbReference type="Proteomes" id="UP000308444">
    <property type="component" value="Unassembled WGS sequence"/>
</dbReference>
<dbReference type="AlphaFoldDB" id="A0A9X8ZZ09"/>
<evidence type="ECO:0000256" key="5">
    <source>
        <dbReference type="ARBA" id="ARBA00023002"/>
    </source>
</evidence>
<sequence>FIHDNGAKAAIQLAHAGRKAELETDALAPSAIPFNETMKMPIEMSKHPIKNTVLAFQQAAVRSKQAGFDVIEIHGAHGYLINEFLSPLTNKRTDEYG</sequence>
<proteinExistence type="predicted"/>
<dbReference type="Pfam" id="PF00724">
    <property type="entry name" value="Oxidored_FMN"/>
    <property type="match status" value="1"/>
</dbReference>
<dbReference type="SUPFAM" id="SSF51395">
    <property type="entry name" value="FMN-linked oxidoreductases"/>
    <property type="match status" value="1"/>
</dbReference>
<comment type="cofactor">
    <cofactor evidence="1">
        <name>FMN</name>
        <dbReference type="ChEBI" id="CHEBI:58210"/>
    </cofactor>
</comment>
<feature type="domain" description="NADH:flavin oxidoreductase/NADH oxidase N-terminal" evidence="6">
    <location>
        <begin position="2"/>
        <end position="97"/>
    </location>
</feature>
<reference evidence="7 8" key="1">
    <citation type="journal article" date="2019" name="Environ. Microbiol.">
        <title>An active ?-lactamase is a part of an orchestrated cell wall stress resistance network of Bacillus subtilis and related rhizosphere species.</title>
        <authorList>
            <person name="Bucher T."/>
            <person name="Keren-Paz A."/>
            <person name="Hausser J."/>
            <person name="Olender T."/>
            <person name="Cytryn E."/>
            <person name="Kolodkin-Gal I."/>
        </authorList>
    </citation>
    <scope>NUCLEOTIDE SEQUENCE [LARGE SCALE GENOMIC DNA]</scope>
    <source>
        <strain evidence="7 8">I32</strain>
    </source>
</reference>
<feature type="non-terminal residue" evidence="7">
    <location>
        <position position="1"/>
    </location>
</feature>
<name>A0A9X8ZZ09_BACCE</name>
<protein>
    <submittedName>
        <fullName evidence="7">NADPH dehydrogenase</fullName>
        <ecNumber evidence="7">1.6.99.1</ecNumber>
    </submittedName>
</protein>
<keyword evidence="4" id="KW-0521">NADP</keyword>
<organism evidence="7 8">
    <name type="scientific">Bacillus cereus</name>
    <dbReference type="NCBI Taxonomy" id="1396"/>
    <lineage>
        <taxon>Bacteria</taxon>
        <taxon>Bacillati</taxon>
        <taxon>Bacillota</taxon>
        <taxon>Bacilli</taxon>
        <taxon>Bacillales</taxon>
        <taxon>Bacillaceae</taxon>
        <taxon>Bacillus</taxon>
        <taxon>Bacillus cereus group</taxon>
    </lineage>
</organism>
<evidence type="ECO:0000256" key="4">
    <source>
        <dbReference type="ARBA" id="ARBA00022857"/>
    </source>
</evidence>
<evidence type="ECO:0000259" key="6">
    <source>
        <dbReference type="Pfam" id="PF00724"/>
    </source>
</evidence>
<evidence type="ECO:0000313" key="7">
    <source>
        <dbReference type="EMBL" id="TKI80123.1"/>
    </source>
</evidence>
<dbReference type="EC" id="1.6.99.1" evidence="7"/>
<dbReference type="PANTHER" id="PTHR43303">
    <property type="entry name" value="NADPH DEHYDROGENASE C23G7.10C-RELATED"/>
    <property type="match status" value="1"/>
</dbReference>
<dbReference type="GO" id="GO:0050661">
    <property type="term" value="F:NADP binding"/>
    <property type="evidence" value="ECO:0007669"/>
    <property type="project" value="InterPro"/>
</dbReference>
<keyword evidence="3" id="KW-0288">FMN</keyword>
<dbReference type="InterPro" id="IPR013785">
    <property type="entry name" value="Aldolase_TIM"/>
</dbReference>
<dbReference type="InterPro" id="IPR001155">
    <property type="entry name" value="OxRdtase_FMN_N"/>
</dbReference>
<dbReference type="GO" id="GO:0010181">
    <property type="term" value="F:FMN binding"/>
    <property type="evidence" value="ECO:0007669"/>
    <property type="project" value="InterPro"/>
</dbReference>
<accession>A0A9X8ZZ09</accession>
<keyword evidence="2" id="KW-0285">Flavoprotein</keyword>
<dbReference type="Gene3D" id="3.20.20.70">
    <property type="entry name" value="Aldolase class I"/>
    <property type="match status" value="1"/>
</dbReference>
<evidence type="ECO:0000256" key="3">
    <source>
        <dbReference type="ARBA" id="ARBA00022643"/>
    </source>
</evidence>
<dbReference type="GO" id="GO:0003959">
    <property type="term" value="F:NADPH dehydrogenase activity"/>
    <property type="evidence" value="ECO:0007669"/>
    <property type="project" value="UniProtKB-EC"/>
</dbReference>
<evidence type="ECO:0000313" key="8">
    <source>
        <dbReference type="Proteomes" id="UP000308444"/>
    </source>
</evidence>
<dbReference type="PANTHER" id="PTHR43303:SF4">
    <property type="entry name" value="NADPH DEHYDROGENASE C23G7.10C-RELATED"/>
    <property type="match status" value="1"/>
</dbReference>
<evidence type="ECO:0000256" key="1">
    <source>
        <dbReference type="ARBA" id="ARBA00001917"/>
    </source>
</evidence>
<dbReference type="InterPro" id="IPR044152">
    <property type="entry name" value="YqjM-like"/>
</dbReference>
<keyword evidence="5 7" id="KW-0560">Oxidoreductase</keyword>